<accession>A0A1B2JF61</accession>
<dbReference type="Proteomes" id="UP000094565">
    <property type="component" value="Chromosome 3"/>
</dbReference>
<protein>
    <submittedName>
        <fullName evidence="1">BA75_03532T0</fullName>
    </submittedName>
</protein>
<dbReference type="EMBL" id="CP014586">
    <property type="protein sequence ID" value="ANZ76680.1"/>
    <property type="molecule type" value="Genomic_DNA"/>
</dbReference>
<dbReference type="AlphaFoldDB" id="A0A1B2JF61"/>
<evidence type="ECO:0000313" key="2">
    <source>
        <dbReference type="Proteomes" id="UP000094565"/>
    </source>
</evidence>
<reference evidence="1 2" key="1">
    <citation type="submission" date="2016-02" db="EMBL/GenBank/DDBJ databases">
        <title>Comparative genomic and transcriptomic foundation for Pichia pastoris.</title>
        <authorList>
            <person name="Love K.R."/>
            <person name="Shah K.A."/>
            <person name="Whittaker C.A."/>
            <person name="Wu J."/>
            <person name="Bartlett M.C."/>
            <person name="Ma D."/>
            <person name="Leeson R.L."/>
            <person name="Priest M."/>
            <person name="Young S.K."/>
            <person name="Love J.C."/>
        </authorList>
    </citation>
    <scope>NUCLEOTIDE SEQUENCE [LARGE SCALE GENOMIC DNA]</scope>
    <source>
        <strain evidence="1 2">ATCC 28485</strain>
    </source>
</reference>
<gene>
    <name evidence="1" type="ORF">ATY40_BA7503532</name>
</gene>
<name>A0A1B2JF61_PICPA</name>
<dbReference type="OrthoDB" id="3984821at2759"/>
<proteinExistence type="predicted"/>
<sequence>MDLRDKVAATTVKSLRLDIQDSRNSSKLATPVGYSPVSTNSEIDELDSLNKDTQYQIATMQYLNEISPRGSDIIVSPLSLGSSVNNYFERQHHRKKSEPTACSADHADEHKKMNHIIQWYCCSCGKSFGDLTVAHELKDNRTELLNHFQSVSIRYDCDRCKHMMCPYCLKGRLKDLV</sequence>
<evidence type="ECO:0000313" key="1">
    <source>
        <dbReference type="EMBL" id="ANZ76680.1"/>
    </source>
</evidence>
<organism evidence="1 2">
    <name type="scientific">Komagataella pastoris</name>
    <name type="common">Yeast</name>
    <name type="synonym">Pichia pastoris</name>
    <dbReference type="NCBI Taxonomy" id="4922"/>
    <lineage>
        <taxon>Eukaryota</taxon>
        <taxon>Fungi</taxon>
        <taxon>Dikarya</taxon>
        <taxon>Ascomycota</taxon>
        <taxon>Saccharomycotina</taxon>
        <taxon>Pichiomycetes</taxon>
        <taxon>Pichiales</taxon>
        <taxon>Pichiaceae</taxon>
        <taxon>Komagataella</taxon>
    </lineage>
</organism>
<keyword evidence="2" id="KW-1185">Reference proteome</keyword>